<organism evidence="2 3">
    <name type="scientific">Trichuris muris</name>
    <name type="common">Mouse whipworm</name>
    <dbReference type="NCBI Taxonomy" id="70415"/>
    <lineage>
        <taxon>Eukaryota</taxon>
        <taxon>Metazoa</taxon>
        <taxon>Ecdysozoa</taxon>
        <taxon>Nematoda</taxon>
        <taxon>Enoplea</taxon>
        <taxon>Dorylaimia</taxon>
        <taxon>Trichinellida</taxon>
        <taxon>Trichuridae</taxon>
        <taxon>Trichuris</taxon>
    </lineage>
</organism>
<accession>A0A5S6QCL2</accession>
<evidence type="ECO:0000313" key="2">
    <source>
        <dbReference type="Proteomes" id="UP000046395"/>
    </source>
</evidence>
<dbReference type="AlphaFoldDB" id="A0A5S6QCL2"/>
<evidence type="ECO:0000256" key="1">
    <source>
        <dbReference type="SAM" id="MobiDB-lite"/>
    </source>
</evidence>
<feature type="compositionally biased region" description="Low complexity" evidence="1">
    <location>
        <begin position="24"/>
        <end position="39"/>
    </location>
</feature>
<proteinExistence type="predicted"/>
<reference evidence="3" key="1">
    <citation type="submission" date="2019-12" db="UniProtKB">
        <authorList>
            <consortium name="WormBaseParasite"/>
        </authorList>
    </citation>
    <scope>IDENTIFICATION</scope>
</reference>
<name>A0A5S6QCL2_TRIMR</name>
<evidence type="ECO:0000313" key="3">
    <source>
        <dbReference type="WBParaSite" id="TMUE_1000004958.1"/>
    </source>
</evidence>
<dbReference type="WBParaSite" id="TMUE_1000004958.1">
    <property type="protein sequence ID" value="TMUE_1000004958.1"/>
    <property type="gene ID" value="WBGene00299164"/>
</dbReference>
<dbReference type="Proteomes" id="UP000046395">
    <property type="component" value="Unassembled WGS sequence"/>
</dbReference>
<feature type="region of interest" description="Disordered" evidence="1">
    <location>
        <begin position="1"/>
        <end position="52"/>
    </location>
</feature>
<sequence length="117" mass="12814">MHACAGDHAGHSTGVNSNWSLGCRPSAPAASRRQAAAPQGSPRQGEEISGHRQCRLMAVVAERRRPERFCFPPTHAGAHRPNPFHKSMVDWAPDIRKERPTRKMLPLTHAANEAPSP</sequence>
<keyword evidence="2" id="KW-1185">Reference proteome</keyword>
<protein>
    <submittedName>
        <fullName evidence="3">Uncharacterized protein</fullName>
    </submittedName>
</protein>